<comment type="similarity">
    <text evidence="3">Belongs to the xanthine dehydrogenase family.</text>
</comment>
<accession>A0A8I5ZQJ3</accession>
<comment type="subcellular location">
    <subcellularLocation>
        <location evidence="2">Cytoplasm</location>
    </subcellularLocation>
</comment>
<dbReference type="FunFam" id="3.90.1170.50:FF:000001">
    <property type="entry name" value="Aldehyde oxidase 1"/>
    <property type="match status" value="1"/>
</dbReference>
<dbReference type="Gene3D" id="3.30.365.10">
    <property type="entry name" value="Aldehyde oxidase/xanthine dehydrogenase, molybdopterin binding domain"/>
    <property type="match status" value="4"/>
</dbReference>
<dbReference type="PANTHER" id="PTHR45444:SF3">
    <property type="entry name" value="XANTHINE DEHYDROGENASE"/>
    <property type="match status" value="1"/>
</dbReference>
<dbReference type="InterPro" id="IPR037165">
    <property type="entry name" value="AldOxase/xan_DH_Mopterin-bd_sf"/>
</dbReference>
<dbReference type="InterPro" id="IPR014313">
    <property type="entry name" value="Aldehyde_oxidase"/>
</dbReference>
<dbReference type="InterPro" id="IPR036010">
    <property type="entry name" value="2Fe-2S_ferredoxin-like_sf"/>
</dbReference>
<keyword evidence="14 19" id="KW-0411">Iron-sulfur</keyword>
<dbReference type="InterPro" id="IPR005107">
    <property type="entry name" value="CO_DH_flav_C"/>
</dbReference>
<feature type="binding site" evidence="19">
    <location>
        <position position="140"/>
    </location>
    <ligand>
        <name>[2Fe-2S] cluster</name>
        <dbReference type="ChEBI" id="CHEBI:190135"/>
        <label>2</label>
    </ligand>
</feature>
<dbReference type="RGD" id="1359328">
    <property type="gene designation" value="Aox3"/>
</dbReference>
<dbReference type="GO" id="GO:0004031">
    <property type="term" value="F:aldehyde oxidase activity"/>
    <property type="evidence" value="ECO:0007669"/>
    <property type="project" value="UniProtKB-EC"/>
</dbReference>
<evidence type="ECO:0000256" key="18">
    <source>
        <dbReference type="PIRSR" id="PIRSR000127-2"/>
    </source>
</evidence>
<dbReference type="InterPro" id="IPR036884">
    <property type="entry name" value="2Fe-2S-bd_dom_sf"/>
</dbReference>
<dbReference type="FunFam" id="3.30.465.10:FF:000004">
    <property type="entry name" value="Xanthine dehydrogenase/oxidase"/>
    <property type="match status" value="1"/>
</dbReference>
<dbReference type="InterPro" id="IPR008274">
    <property type="entry name" value="AldOxase/xan_DH_MoCoBD1"/>
</dbReference>
<dbReference type="InterPro" id="IPR016166">
    <property type="entry name" value="FAD-bd_PCMH"/>
</dbReference>
<comment type="catalytic activity">
    <reaction evidence="16">
        <text>an aldehyde + O2 + H2O = a carboxylate + H2O2 + H(+)</text>
        <dbReference type="Rhea" id="RHEA:16829"/>
        <dbReference type="ChEBI" id="CHEBI:15377"/>
        <dbReference type="ChEBI" id="CHEBI:15378"/>
        <dbReference type="ChEBI" id="CHEBI:15379"/>
        <dbReference type="ChEBI" id="CHEBI:16240"/>
        <dbReference type="ChEBI" id="CHEBI:17478"/>
        <dbReference type="ChEBI" id="CHEBI:29067"/>
        <dbReference type="EC" id="1.2.3.1"/>
    </reaction>
</comment>
<evidence type="ECO:0000256" key="9">
    <source>
        <dbReference type="ARBA" id="ARBA00022714"/>
    </source>
</evidence>
<dbReference type="GO" id="GO:0071949">
    <property type="term" value="F:FAD binding"/>
    <property type="evidence" value="ECO:0007669"/>
    <property type="project" value="InterPro"/>
</dbReference>
<dbReference type="SUPFAM" id="SSF54292">
    <property type="entry name" value="2Fe-2S ferredoxin-like"/>
    <property type="match status" value="1"/>
</dbReference>
<dbReference type="InterPro" id="IPR002346">
    <property type="entry name" value="Mopterin_DH_FAD-bd"/>
</dbReference>
<dbReference type="FunFam" id="3.30.365.10:FF:000001">
    <property type="entry name" value="Xanthine dehydrogenase oxidase"/>
    <property type="match status" value="1"/>
</dbReference>
<feature type="binding site" evidence="18">
    <location>
        <position position="932"/>
    </location>
    <ligand>
        <name>substrate</name>
    </ligand>
</feature>
<dbReference type="SUPFAM" id="SSF56176">
    <property type="entry name" value="FAD-binding/transporter-associated domain-like"/>
    <property type="match status" value="1"/>
</dbReference>
<feature type="binding site" evidence="19">
    <location>
        <position position="785"/>
    </location>
    <ligand>
        <name>Mo-molybdopterin</name>
        <dbReference type="ChEBI" id="CHEBI:71302"/>
    </ligand>
    <ligandPart>
        <name>Mo</name>
        <dbReference type="ChEBI" id="CHEBI:28685"/>
    </ligandPart>
</feature>
<dbReference type="SUPFAM" id="SSF47741">
    <property type="entry name" value="CO dehydrogenase ISP C-domain like"/>
    <property type="match status" value="1"/>
</dbReference>
<dbReference type="Gene3D" id="3.10.20.30">
    <property type="match status" value="1"/>
</dbReference>
<comment type="cofactor">
    <cofactor evidence="19">
        <name>[2Fe-2S] cluster</name>
        <dbReference type="ChEBI" id="CHEBI:190135"/>
    </cofactor>
    <text evidence="19">Binds 2 [2Fe-2S] clusters.</text>
</comment>
<keyword evidence="6" id="KW-0963">Cytoplasm</keyword>
<dbReference type="GO" id="GO:0005506">
    <property type="term" value="F:iron ion binding"/>
    <property type="evidence" value="ECO:0007669"/>
    <property type="project" value="InterPro"/>
</dbReference>
<keyword evidence="11 18" id="KW-0274">FAD</keyword>
<keyword evidence="8" id="KW-0285">Flavoprotein</keyword>
<organism evidence="22 23">
    <name type="scientific">Rattus norvegicus</name>
    <name type="common">Rat</name>
    <dbReference type="NCBI Taxonomy" id="10116"/>
    <lineage>
        <taxon>Eukaryota</taxon>
        <taxon>Metazoa</taxon>
        <taxon>Chordata</taxon>
        <taxon>Craniata</taxon>
        <taxon>Vertebrata</taxon>
        <taxon>Euteleostomi</taxon>
        <taxon>Mammalia</taxon>
        <taxon>Eutheria</taxon>
        <taxon>Euarchontoglires</taxon>
        <taxon>Glires</taxon>
        <taxon>Rodentia</taxon>
        <taxon>Myomorpha</taxon>
        <taxon>Muroidea</taxon>
        <taxon>Muridae</taxon>
        <taxon>Murinae</taxon>
        <taxon>Rattus</taxon>
    </lineage>
</organism>
<dbReference type="SMART" id="SM01092">
    <property type="entry name" value="CO_deh_flav_C"/>
    <property type="match status" value="1"/>
</dbReference>
<dbReference type="InterPro" id="IPR036318">
    <property type="entry name" value="FAD-bd_PCMH-like_sf"/>
</dbReference>
<evidence type="ECO:0000313" key="22">
    <source>
        <dbReference type="Ensembl" id="ENSRNOP00000080564.1"/>
    </source>
</evidence>
<dbReference type="InterPro" id="IPR036856">
    <property type="entry name" value="Ald_Oxase/Xan_DH_a/b_sf"/>
</dbReference>
<dbReference type="GO" id="GO:0030151">
    <property type="term" value="F:molybdenum ion binding"/>
    <property type="evidence" value="ECO:0007669"/>
    <property type="project" value="Ensembl"/>
</dbReference>
<dbReference type="Pfam" id="PF00111">
    <property type="entry name" value="Fer2"/>
    <property type="match status" value="1"/>
</dbReference>
<comment type="subunit">
    <text evidence="4">Homodimer.</text>
</comment>
<dbReference type="PROSITE" id="PS51085">
    <property type="entry name" value="2FE2S_FER_2"/>
    <property type="match status" value="1"/>
</dbReference>
<dbReference type="Gene3D" id="3.30.465.10">
    <property type="match status" value="1"/>
</dbReference>
<dbReference type="InterPro" id="IPR016208">
    <property type="entry name" value="Ald_Oxase/xanthine_DH-like"/>
</dbReference>
<dbReference type="Proteomes" id="UP000002494">
    <property type="component" value="Chromosome 9"/>
</dbReference>
<keyword evidence="26" id="KW-1267">Proteomics identification</keyword>
<dbReference type="InterPro" id="IPR036683">
    <property type="entry name" value="CO_DH_flav_C_dom_sf"/>
</dbReference>
<dbReference type="NCBIfam" id="TIGR02969">
    <property type="entry name" value="mam_aldehyde_ox"/>
    <property type="match status" value="1"/>
</dbReference>
<keyword evidence="9 19" id="KW-0001">2Fe-2S</keyword>
<dbReference type="Pfam" id="PF20256">
    <property type="entry name" value="MoCoBD_2"/>
    <property type="match status" value="2"/>
</dbReference>
<dbReference type="SUPFAM" id="SSF54665">
    <property type="entry name" value="CO dehydrogenase molybdoprotein N-domain-like"/>
    <property type="match status" value="1"/>
</dbReference>
<evidence type="ECO:0000256" key="6">
    <source>
        <dbReference type="ARBA" id="ARBA00022490"/>
    </source>
</evidence>
<evidence type="ECO:0000256" key="1">
    <source>
        <dbReference type="ARBA" id="ARBA00001974"/>
    </source>
</evidence>
<evidence type="ECO:0000256" key="8">
    <source>
        <dbReference type="ARBA" id="ARBA00022630"/>
    </source>
</evidence>
<dbReference type="GO" id="GO:0009055">
    <property type="term" value="F:electron transfer activity"/>
    <property type="evidence" value="ECO:0007669"/>
    <property type="project" value="Ensembl"/>
</dbReference>
<evidence type="ECO:0000259" key="21">
    <source>
        <dbReference type="PROSITE" id="PS51387"/>
    </source>
</evidence>
<feature type="binding site" evidence="19">
    <location>
        <position position="1097"/>
    </location>
    <ligand>
        <name>Mo-molybdopterin</name>
        <dbReference type="ChEBI" id="CHEBI:71302"/>
    </ligand>
    <ligandPart>
        <name>Mo</name>
        <dbReference type="ChEBI" id="CHEBI:28685"/>
    </ligandPart>
</feature>
<keyword evidence="10 19" id="KW-0479">Metal-binding</keyword>
<dbReference type="PANTHER" id="PTHR45444">
    <property type="entry name" value="XANTHINE DEHYDROGENASE"/>
    <property type="match status" value="1"/>
</dbReference>
<reference evidence="22" key="3">
    <citation type="submission" date="2025-09" db="UniProtKB">
        <authorList>
            <consortium name="Ensembl"/>
        </authorList>
    </citation>
    <scope>IDENTIFICATION</scope>
    <source>
        <strain evidence="22">Brown Norway</strain>
    </source>
</reference>
<feature type="domain" description="FAD-binding PCMH-type" evidence="21">
    <location>
        <begin position="250"/>
        <end position="435"/>
    </location>
</feature>
<comment type="cofactor">
    <cofactor evidence="15">
        <name>[2Fe-2S] cluster</name>
        <dbReference type="ChEBI" id="CHEBI:190135"/>
    </cofactor>
</comment>
<dbReference type="GO" id="GO:0005829">
    <property type="term" value="C:cytosol"/>
    <property type="evidence" value="ECO:0007669"/>
    <property type="project" value="Ensembl"/>
</dbReference>
<reference evidence="22" key="2">
    <citation type="submission" date="2025-08" db="UniProtKB">
        <authorList>
            <consortium name="Ensembl"/>
        </authorList>
    </citation>
    <scope>IDENTIFICATION</scope>
    <source>
        <strain evidence="22">Brown Norway</strain>
    </source>
</reference>
<dbReference type="FunFam" id="3.10.20.30:FF:000015">
    <property type="entry name" value="Aldehyde oxidase 1"/>
    <property type="match status" value="1"/>
</dbReference>
<protein>
    <recommendedName>
        <fullName evidence="5">aldehyde oxidase</fullName>
        <ecNumber evidence="5">1.2.3.1</ecNumber>
    </recommendedName>
</protein>
<proteinExistence type="evidence at protein level"/>
<evidence type="ECO:0000256" key="12">
    <source>
        <dbReference type="ARBA" id="ARBA00023002"/>
    </source>
</evidence>
<evidence type="ECO:0000256" key="4">
    <source>
        <dbReference type="ARBA" id="ARBA00011738"/>
    </source>
</evidence>
<dbReference type="Pfam" id="PF01799">
    <property type="entry name" value="Fer2_2"/>
    <property type="match status" value="1"/>
</dbReference>
<comment type="cofactor">
    <cofactor evidence="19">
        <name>Mo-molybdopterin</name>
        <dbReference type="ChEBI" id="CHEBI:71302"/>
    </cofactor>
    <text evidence="19">Binds 1 Mo-molybdopterin (Mo-MPT) cofactor per subunit.</text>
</comment>
<dbReference type="Gene3D" id="1.10.150.120">
    <property type="entry name" value="[2Fe-2S]-binding domain"/>
    <property type="match status" value="1"/>
</dbReference>
<evidence type="ECO:0000256" key="16">
    <source>
        <dbReference type="ARBA" id="ARBA00047679"/>
    </source>
</evidence>
<evidence type="ECO:0007829" key="26">
    <source>
        <dbReference type="PeptideAtlas" id="A0A8I5ZQJ3"/>
    </source>
</evidence>
<feature type="binding site" evidence="19">
    <location>
        <position position="930"/>
    </location>
    <ligand>
        <name>Mo-molybdopterin</name>
        <dbReference type="ChEBI" id="CHEBI:71302"/>
    </ligand>
    <ligandPart>
        <name>Mo</name>
        <dbReference type="ChEBI" id="CHEBI:28685"/>
    </ligandPart>
</feature>
<dbReference type="Gene3D" id="3.30.43.10">
    <property type="entry name" value="Uridine Diphospho-n-acetylenolpyruvylglucosamine Reductase, domain 2"/>
    <property type="match status" value="1"/>
</dbReference>
<feature type="binding site" evidence="18">
    <location>
        <position position="443"/>
    </location>
    <ligand>
        <name>FAD</name>
        <dbReference type="ChEBI" id="CHEBI:57692"/>
    </ligand>
</feature>
<dbReference type="PROSITE" id="PS51387">
    <property type="entry name" value="FAD_PCMH"/>
    <property type="match status" value="1"/>
</dbReference>
<evidence type="ECO:0000256" key="13">
    <source>
        <dbReference type="ARBA" id="ARBA00023004"/>
    </source>
</evidence>
<evidence type="ECO:0000256" key="3">
    <source>
        <dbReference type="ARBA" id="ARBA00006849"/>
    </source>
</evidence>
<dbReference type="FunFam" id="3.30.365.10:FF:000003">
    <property type="entry name" value="Aldehyde oxidase 1"/>
    <property type="match status" value="1"/>
</dbReference>
<evidence type="ECO:0000256" key="17">
    <source>
        <dbReference type="PIRSR" id="PIRSR000127-1"/>
    </source>
</evidence>
<evidence type="ECO:0000256" key="10">
    <source>
        <dbReference type="ARBA" id="ARBA00022723"/>
    </source>
</evidence>
<dbReference type="Ensembl" id="ENSRNOT00000107385.2">
    <property type="protein sequence ID" value="ENSRNOP00000080564.1"/>
    <property type="gene ID" value="ENSRNOG00000014555.10"/>
</dbReference>
<evidence type="ECO:0000256" key="11">
    <source>
        <dbReference type="ARBA" id="ARBA00022827"/>
    </source>
</evidence>
<feature type="binding site" evidence="19">
    <location>
        <position position="70"/>
    </location>
    <ligand>
        <name>[2Fe-2S] cluster</name>
        <dbReference type="ChEBI" id="CHEBI:190135"/>
        <label>1</label>
    </ligand>
</feature>
<dbReference type="InterPro" id="IPR012675">
    <property type="entry name" value="Beta-grasp_dom_sf"/>
</dbReference>
<evidence type="ECO:0000313" key="24">
    <source>
        <dbReference type="RGD" id="1311975"/>
    </source>
</evidence>
<dbReference type="SUPFAM" id="SSF55447">
    <property type="entry name" value="CO dehydrogenase flavoprotein C-terminal domain-like"/>
    <property type="match status" value="1"/>
</dbReference>
<dbReference type="GO" id="GO:0051287">
    <property type="term" value="F:NAD binding"/>
    <property type="evidence" value="ECO:0007669"/>
    <property type="project" value="InterPro"/>
</dbReference>
<evidence type="ECO:0000256" key="2">
    <source>
        <dbReference type="ARBA" id="ARBA00004496"/>
    </source>
</evidence>
<dbReference type="PROSITE" id="PS00197">
    <property type="entry name" value="2FE2S_FER_1"/>
    <property type="match status" value="1"/>
</dbReference>
<evidence type="ECO:0000313" key="25">
    <source>
        <dbReference type="RGD" id="1359328"/>
    </source>
</evidence>
<dbReference type="InterPro" id="IPR016169">
    <property type="entry name" value="FAD-bd_PCMH_sub2"/>
</dbReference>
<dbReference type="Pfam" id="PF02738">
    <property type="entry name" value="MoCoBD_1"/>
    <property type="match status" value="1"/>
</dbReference>
<dbReference type="GeneTree" id="ENSGT00950000183114"/>
<dbReference type="EC" id="1.2.3.1" evidence="5"/>
<dbReference type="Gene3D" id="3.30.390.50">
    <property type="entry name" value="CO dehydrogenase flavoprotein, C-terminal domain"/>
    <property type="match status" value="1"/>
</dbReference>
<dbReference type="FunFam" id="3.30.43.10:FF:000001">
    <property type="entry name" value="Xanthine dehydrogenase/oxidase"/>
    <property type="match status" value="1"/>
</dbReference>
<evidence type="ECO:0000256" key="19">
    <source>
        <dbReference type="PIRSR" id="PIRSR000127-3"/>
    </source>
</evidence>
<evidence type="ECO:0000256" key="14">
    <source>
        <dbReference type="ARBA" id="ARBA00023014"/>
    </source>
</evidence>
<reference evidence="22" key="1">
    <citation type="submission" date="2024-01" db="EMBL/GenBank/DDBJ databases">
        <title>GRCr8: a new rat reference genome assembly contstructed from accurate long reads and long range scaffolding.</title>
        <authorList>
            <person name="Doris P.A."/>
            <person name="Kalbfleisch T."/>
            <person name="Li K."/>
            <person name="Howe K."/>
            <person name="Wood J."/>
        </authorList>
    </citation>
    <scope>NUCLEOTIDE SEQUENCE [LARGE SCALE GENOMIC DNA]</scope>
    <source>
        <strain evidence="22">Brown Norway</strain>
    </source>
</reference>
<feature type="binding site" evidence="19">
    <location>
        <position position="78"/>
    </location>
    <ligand>
        <name>[2Fe-2S] cluster</name>
        <dbReference type="ChEBI" id="CHEBI:190135"/>
        <label>1</label>
    </ligand>
</feature>
<dbReference type="Pfam" id="PF01315">
    <property type="entry name" value="Ald_Xan_dh_C"/>
    <property type="match status" value="1"/>
</dbReference>
<dbReference type="FunFam" id="3.30.390.50:FF:000001">
    <property type="entry name" value="Xanthine dehydrogenase oxidase"/>
    <property type="match status" value="1"/>
</dbReference>
<evidence type="ECO:0000256" key="5">
    <source>
        <dbReference type="ARBA" id="ARBA00013041"/>
    </source>
</evidence>
<keyword evidence="7 19" id="KW-0500">Molybdenum</keyword>
<feature type="binding site" evidence="19">
    <location>
        <position position="75"/>
    </location>
    <ligand>
        <name>[2Fe-2S] cluster</name>
        <dbReference type="ChEBI" id="CHEBI:190135"/>
        <label>1</label>
    </ligand>
</feature>
<comment type="cofactor">
    <cofactor evidence="1 18">
        <name>FAD</name>
        <dbReference type="ChEBI" id="CHEBI:57692"/>
    </cofactor>
</comment>
<evidence type="ECO:0000313" key="23">
    <source>
        <dbReference type="Proteomes" id="UP000002494"/>
    </source>
</evidence>
<name>A0A8I5ZQJ3_RAT</name>
<dbReference type="GO" id="GO:0051537">
    <property type="term" value="F:2 iron, 2 sulfur cluster binding"/>
    <property type="evidence" value="ECO:0007669"/>
    <property type="project" value="UniProtKB-KW"/>
</dbReference>
<feature type="active site" description="Proton acceptor" evidence="17">
    <location>
        <position position="1266"/>
    </location>
</feature>
<gene>
    <name evidence="22 25" type="primary">Aox3</name>
    <name evidence="24" type="synonym">Aox4</name>
</gene>
<dbReference type="InterPro" id="IPR016167">
    <property type="entry name" value="FAD-bd_PCMH_sub1"/>
</dbReference>
<dbReference type="Pfam" id="PF00941">
    <property type="entry name" value="FAD_binding_5"/>
    <property type="match status" value="1"/>
</dbReference>
<dbReference type="SMART" id="SM01008">
    <property type="entry name" value="Ald_Xan_dh_C"/>
    <property type="match status" value="1"/>
</dbReference>
<dbReference type="SUPFAM" id="SSF56003">
    <property type="entry name" value="Molybdenum cofactor-binding domain"/>
    <property type="match status" value="1"/>
</dbReference>
<keyword evidence="23" id="KW-1185">Reference proteome</keyword>
<dbReference type="InterPro" id="IPR001041">
    <property type="entry name" value="2Fe-2S_ferredoxin-type"/>
</dbReference>
<evidence type="ECO:0000259" key="20">
    <source>
        <dbReference type="PROSITE" id="PS51085"/>
    </source>
</evidence>
<feature type="binding site" evidence="18">
    <location>
        <position position="381"/>
    </location>
    <ligand>
        <name>FAD</name>
        <dbReference type="ChEBI" id="CHEBI:57692"/>
    </ligand>
</feature>
<feature type="binding site" evidence="19">
    <location>
        <position position="143"/>
    </location>
    <ligand>
        <name>[2Fe-2S] cluster</name>
        <dbReference type="ChEBI" id="CHEBI:190135"/>
        <label>2</label>
    </ligand>
</feature>
<feature type="binding site" evidence="19">
    <location>
        <position position="816"/>
    </location>
    <ligand>
        <name>Mo-molybdopterin</name>
        <dbReference type="ChEBI" id="CHEBI:71302"/>
    </ligand>
    <ligandPart>
        <name>Mo</name>
        <dbReference type="ChEBI" id="CHEBI:28685"/>
    </ligandPart>
</feature>
<dbReference type="PIRSF" id="PIRSF000127">
    <property type="entry name" value="Xanthine_DH"/>
    <property type="match status" value="1"/>
</dbReference>
<evidence type="ECO:0000256" key="7">
    <source>
        <dbReference type="ARBA" id="ARBA00022505"/>
    </source>
</evidence>
<dbReference type="FunFam" id="3.30.365.10:FF:000025">
    <property type="entry name" value="Aldehyde oxidase 4"/>
    <property type="match status" value="1"/>
</dbReference>
<keyword evidence="13 19" id="KW-0408">Iron</keyword>
<dbReference type="FunFam" id="3.30.365.10:FF:000004">
    <property type="entry name" value="Xanthine dehydrogenase oxidase"/>
    <property type="match status" value="1"/>
</dbReference>
<dbReference type="InterPro" id="IPR000674">
    <property type="entry name" value="Ald_Oxase/Xan_DH_a/b"/>
</dbReference>
<keyword evidence="12" id="KW-0560">Oxidoreductase</keyword>
<dbReference type="Gene3D" id="3.90.1170.50">
    <property type="entry name" value="Aldehyde oxidase/xanthine dehydrogenase, a/b hammerhead"/>
    <property type="match status" value="1"/>
</dbReference>
<feature type="binding site" evidence="18">
    <location>
        <begin position="278"/>
        <end position="285"/>
    </location>
    <ligand>
        <name>FAD</name>
        <dbReference type="ChEBI" id="CHEBI:57692"/>
    </ligand>
</feature>
<dbReference type="RGD" id="1311975">
    <property type="gene designation" value="Aox4"/>
</dbReference>
<dbReference type="InterPro" id="IPR002888">
    <property type="entry name" value="2Fe-2S-bd"/>
</dbReference>
<sequence>MVLAIVHDVKITVLSTVGPGKGSQSLSSAYGIVCCVLCVFFVIERNADPEVNLLFYLRKIIQLTGTKYGCGGGDCGACTVMISRYNPISKKISHFSAAACLVPICSLHGAAVTTVEGIGSTKTRIHPVQERIAKGHGTQCGFCTPGMVMSIYTLLRNHPEPSTEQIMETLGGKLMTSYNSHGSNSACCPMNEKWKCCLDEGKNEPERKNSVCTKLYEKEEFQPLDPTQELIFPPELMRMAEDSPNTVLTFRGERTTWIAPGTLNDLLELKMEYPSAPLVIGNTCLGLDMKFKDVSYPIIISPARILELFVVTNTNEGLTLGAGLSLTQVKNILSDVVSRLPKERTQTYRALLKHLRTLAGQQIRNVASLGGHIISRLPTSDLNPIFGVGNCKLNVASTEGTQQIPLNDHFLAGVPEAILKPEQVLISVFVPLSRKWEFVSAFRQAPRQQNAFAIVNAGMRVAFKEDTNTITDLSILYGGIGATVVSAKSCQQLIGRCWDEEMLDDAGRMIREEVSLLTAAPGGMVEYRKTLAISFLFKFYLDVLKQLKRRNPHRCPDISQKLLQVLEDFPLTMPHGTQSFKDVDSQQPLQDPVGRPIMHQSGIKHATGEAVFCDDMSVLAGELFLAVVTSSKPHARIISLDASEALASPGVVDVITAQDVPGDNGREEESLYAQDEVICVGQIVCAVAADSYARAKQATKKVKIVYEDMEPMIVTVQDALQHESFIGPEKKLEQGNVQLAFQSADQILEGEVHLGGQEHFYMETQSVRVIPKGEDMEMDIYVSSQDAAFTQEMVARTLGIPKNRITCHVKRVGGAFGGKTSKPGLLASVAAVAAQKTGRPIRFILERGDDMLITGGRHPLLGKYRVGFMNNGKIKAADIQLYINGGCTPDDSELVIEYALLKLENAYKIPNLRVRGRVCKTNLPSNTAFRGFGFPQGAFVTETWVSAVAAKCHLPPEKVRELNMYKTIDRTIHKQEFDPTNLIKCWETCMENSSYYSRKKAVDEFNQQSFWKKRGIAIIPMKFSVGFPKTFYHQAAALVQIYTDGSVLVAHGGVELGQGINTKMIQVASRELKIPMSYIHLDEMNTMTVPNTITTGGSTGADVNGRAVQNACQILMKRLEPIISQNPNGDWEEWINEAFIQSISLSATGYFRGYQADMDWEKGEGDIYPYFVFGAACSEVEIDCLTGAHKTTVFAGTWKIEGAFVQGLGLYTLEELKYSPEGVLYTRGPHQYKIASVSDIPEEFHVSLLTPTQNPKAIYSSKGLGEAGMFLGSSVFFAIAAAVAAARKERGLPLILAINSPATAEVIRMACEDQFTNLESYNIPHPWSCLTPRSLRVTPPTLTLQHFIVFWESTTPTTTPPCLQDWLSSRAPFPGSHICSKALD</sequence>
<feature type="domain" description="2Fe-2S ferredoxin-type" evidence="20">
    <location>
        <begin position="36"/>
        <end position="118"/>
    </location>
</feature>
<feature type="binding site" evidence="19">
    <location>
        <position position="100"/>
    </location>
    <ligand>
        <name>[2Fe-2S] cluster</name>
        <dbReference type="ChEBI" id="CHEBI:190135"/>
        <label>1</label>
    </ligand>
</feature>
<dbReference type="InterPro" id="IPR046867">
    <property type="entry name" value="AldOxase/xan_DH_MoCoBD2"/>
</dbReference>
<evidence type="ECO:0000256" key="15">
    <source>
        <dbReference type="ARBA" id="ARBA00034078"/>
    </source>
</evidence>
<dbReference type="InterPro" id="IPR006058">
    <property type="entry name" value="2Fe2S_fd_BS"/>
</dbReference>
<feature type="binding site" evidence="18">
    <location>
        <position position="425"/>
    </location>
    <ligand>
        <name>FAD</name>
        <dbReference type="ChEBI" id="CHEBI:57692"/>
    </ligand>
</feature>
<dbReference type="Pfam" id="PF03450">
    <property type="entry name" value="CO_deh_flav_C"/>
    <property type="match status" value="1"/>
</dbReference>